<dbReference type="PANTHER" id="PTHR34965:SF1">
    <property type="entry name" value="OS07G0118300 PROTEIN"/>
    <property type="match status" value="1"/>
</dbReference>
<feature type="transmembrane region" description="Helical" evidence="1">
    <location>
        <begin position="74"/>
        <end position="96"/>
    </location>
</feature>
<dbReference type="AlphaFoldDB" id="A0A1D1ZU10"/>
<organism evidence="2">
    <name type="scientific">Auxenochlorella protothecoides</name>
    <name type="common">Green microalga</name>
    <name type="synonym">Chlorella protothecoides</name>
    <dbReference type="NCBI Taxonomy" id="3075"/>
    <lineage>
        <taxon>Eukaryota</taxon>
        <taxon>Viridiplantae</taxon>
        <taxon>Chlorophyta</taxon>
        <taxon>core chlorophytes</taxon>
        <taxon>Trebouxiophyceae</taxon>
        <taxon>Chlorellales</taxon>
        <taxon>Chlorellaceae</taxon>
        <taxon>Auxenochlorella</taxon>
    </lineage>
</organism>
<dbReference type="EMBL" id="GDKF01008255">
    <property type="protein sequence ID" value="JAT70367.1"/>
    <property type="molecule type" value="Transcribed_RNA"/>
</dbReference>
<proteinExistence type="predicted"/>
<evidence type="ECO:0000313" key="2">
    <source>
        <dbReference type="EMBL" id="JAT70367.1"/>
    </source>
</evidence>
<feature type="transmembrane region" description="Helical" evidence="1">
    <location>
        <begin position="182"/>
        <end position="209"/>
    </location>
</feature>
<sequence>MREEMTPGSAPPALPGRAPKAPGDLLLTLCRFFNMVTIICSLVCAAAFGMAIAVRVHAPDKDIYYLSGQAVRVYGLLTAILVVFVELEVAALAAWWPLLEIWIGRAMLQSFVGVLTYREALPRGDTDFHRSLALYRGIASVALLVCSGVYAVGWISCLGTIKHSELCLYIMLYLVFSDEGEFVAGSGLGCIARMLCIHTMVLILVCFGFPR</sequence>
<keyword evidence="1" id="KW-1133">Transmembrane helix</keyword>
<keyword evidence="1" id="KW-0812">Transmembrane</keyword>
<gene>
    <name evidence="2" type="ORF">g.6943</name>
</gene>
<feature type="transmembrane region" description="Helical" evidence="1">
    <location>
        <begin position="133"/>
        <end position="155"/>
    </location>
</feature>
<feature type="transmembrane region" description="Helical" evidence="1">
    <location>
        <begin position="32"/>
        <end position="54"/>
    </location>
</feature>
<protein>
    <submittedName>
        <fullName evidence="2">Uncharacterized protein</fullName>
    </submittedName>
</protein>
<dbReference type="PANTHER" id="PTHR34965">
    <property type="entry name" value="OS07G0118300 PROTEIN"/>
    <property type="match status" value="1"/>
</dbReference>
<name>A0A1D1ZU10_AUXPR</name>
<evidence type="ECO:0000256" key="1">
    <source>
        <dbReference type="SAM" id="Phobius"/>
    </source>
</evidence>
<accession>A0A1D1ZU10</accession>
<reference evidence="2" key="1">
    <citation type="submission" date="2015-08" db="EMBL/GenBank/DDBJ databases">
        <authorList>
            <person name="Babu N.S."/>
            <person name="Beckwith C.J."/>
            <person name="Beseler K.G."/>
            <person name="Brison A."/>
            <person name="Carone J.V."/>
            <person name="Caskin T.P."/>
            <person name="Diamond M."/>
            <person name="Durham M.E."/>
            <person name="Foxe J.M."/>
            <person name="Go M."/>
            <person name="Henderson B.A."/>
            <person name="Jones I.B."/>
            <person name="McGettigan J.A."/>
            <person name="Micheletti S.J."/>
            <person name="Nasrallah M.E."/>
            <person name="Ortiz D."/>
            <person name="Piller C.R."/>
            <person name="Privatt S.R."/>
            <person name="Schneider S.L."/>
            <person name="Sharp S."/>
            <person name="Smith T.C."/>
            <person name="Stanton J.D."/>
            <person name="Ullery H.E."/>
            <person name="Wilson R.J."/>
            <person name="Serrano M.G."/>
            <person name="Buck G."/>
            <person name="Lee V."/>
            <person name="Wang Y."/>
            <person name="Carvalho R."/>
            <person name="Voegtly L."/>
            <person name="Shi R."/>
            <person name="Duckworth R."/>
            <person name="Johnson A."/>
            <person name="Loviza R."/>
            <person name="Walstead R."/>
            <person name="Shah Z."/>
            <person name="Kiflezghi M."/>
            <person name="Wade K."/>
            <person name="Ball S.L."/>
            <person name="Bradley K.W."/>
            <person name="Asai D.J."/>
            <person name="Bowman C.A."/>
            <person name="Russell D.A."/>
            <person name="Pope W.H."/>
            <person name="Jacobs-Sera D."/>
            <person name="Hendrix R.W."/>
            <person name="Hatfull G.F."/>
        </authorList>
    </citation>
    <scope>NUCLEOTIDE SEQUENCE</scope>
</reference>
<keyword evidence="1" id="KW-0472">Membrane</keyword>